<gene>
    <name evidence="1" type="ORF">NQ176_g4809</name>
</gene>
<dbReference type="Proteomes" id="UP001143910">
    <property type="component" value="Unassembled WGS sequence"/>
</dbReference>
<name>A0ACC1NBL0_9HYPO</name>
<sequence>MRFRMALRQFQLQPDAGHDNAIHYIYDNIVQVAANIQSANCIYTEEPKPADPLPRSRNIPDDSGQASGDERSLEPQAEGDFLLNRASWLDLRKEHHAYFICDGLCMLMKYSLGTTDDVMVEKPRLLTDKWSCLAQAGFFTADAVLPVPGKSKEAYFFYKTQYVLINLAENRIVNGPKVIVNEWPSLKASNFTSVDAALPFIQRYSTDTGYELTAENEAYFFRDKYYSLIKIKPGTTNDVIVNGPKLITTEWTSLRNENFATVDSTVAIPKSTPETFFFNGADYCRVKVARGTTNDSIVVGRRPVWRNWPPLADAFFY</sequence>
<proteinExistence type="predicted"/>
<organism evidence="1 2">
    <name type="scientific">Zarea fungicola</name>
    <dbReference type="NCBI Taxonomy" id="93591"/>
    <lineage>
        <taxon>Eukaryota</taxon>
        <taxon>Fungi</taxon>
        <taxon>Dikarya</taxon>
        <taxon>Ascomycota</taxon>
        <taxon>Pezizomycotina</taxon>
        <taxon>Sordariomycetes</taxon>
        <taxon>Hypocreomycetidae</taxon>
        <taxon>Hypocreales</taxon>
        <taxon>Cordycipitaceae</taxon>
        <taxon>Zarea</taxon>
    </lineage>
</organism>
<evidence type="ECO:0000313" key="1">
    <source>
        <dbReference type="EMBL" id="KAJ2976680.1"/>
    </source>
</evidence>
<comment type="caution">
    <text evidence="1">The sequence shown here is derived from an EMBL/GenBank/DDBJ whole genome shotgun (WGS) entry which is preliminary data.</text>
</comment>
<protein>
    <submittedName>
        <fullName evidence="1">Uncharacterized protein</fullName>
    </submittedName>
</protein>
<dbReference type="EMBL" id="JANJQO010000554">
    <property type="protein sequence ID" value="KAJ2976680.1"/>
    <property type="molecule type" value="Genomic_DNA"/>
</dbReference>
<accession>A0ACC1NBL0</accession>
<reference evidence="1" key="1">
    <citation type="submission" date="2022-08" db="EMBL/GenBank/DDBJ databases">
        <title>Genome Sequence of Lecanicillium fungicola.</title>
        <authorList>
            <person name="Buettner E."/>
        </authorList>
    </citation>
    <scope>NUCLEOTIDE SEQUENCE</scope>
    <source>
        <strain evidence="1">Babe33</strain>
    </source>
</reference>
<evidence type="ECO:0000313" key="2">
    <source>
        <dbReference type="Proteomes" id="UP001143910"/>
    </source>
</evidence>
<keyword evidence="2" id="KW-1185">Reference proteome</keyword>